<protein>
    <submittedName>
        <fullName evidence="4">HNH endonuclease signature motif containing protein</fullName>
        <ecNumber evidence="4">3.1.-.-</ecNumber>
    </submittedName>
    <submittedName>
        <fullName evidence="3">Homolog to phage Thibault protein Gp148/Gp103</fullName>
    </submittedName>
</protein>
<dbReference type="EMBL" id="FN869568">
    <property type="protein sequence ID" value="SJK83805.1"/>
    <property type="molecule type" value="Genomic_DNA"/>
</dbReference>
<name>A0A1R4A4H1_HALED</name>
<keyword evidence="4" id="KW-0378">Hydrolase</keyword>
<feature type="region of interest" description="Disordered" evidence="1">
    <location>
        <begin position="171"/>
        <end position="195"/>
    </location>
</feature>
<dbReference type="AlphaFoldDB" id="A0A1R4A4H1"/>
<evidence type="ECO:0000256" key="1">
    <source>
        <dbReference type="SAM" id="MobiDB-lite"/>
    </source>
</evidence>
<dbReference type="Pfam" id="PF13392">
    <property type="entry name" value="HNH_3"/>
    <property type="match status" value="1"/>
</dbReference>
<evidence type="ECO:0000313" key="4">
    <source>
        <dbReference type="EMBL" id="WPU48678.1"/>
    </source>
</evidence>
<accession>A0A1R4A4H1</accession>
<reference evidence="4 6" key="4">
    <citation type="submission" date="2023-11" db="EMBL/GenBank/DDBJ databases">
        <title>MicrobeMod: A computational toolkit for identifying prokaryotic methylation and restriction-modification with nanopore sequencing.</title>
        <authorList>
            <person name="Crits-Christoph A."/>
            <person name="Kang S.C."/>
            <person name="Lee H."/>
            <person name="Ostrov N."/>
        </authorList>
    </citation>
    <scope>NUCLEOTIDE SEQUENCE [LARGE SCALE GENOMIC DNA]</scope>
    <source>
        <strain evidence="4 6">ATCC 33173</strain>
    </source>
</reference>
<sequence>MADKKFFITKEQLEADYLELRSTLKVAEKHGVSKKLVMTYMKRFGIPKIKRRTAAETDEIIRPMLEAGMTTSDISRRSGFSQPIVHRAARRFGLPLNDTLHRGEIITHNGYRMVRAPDGHPHADSKGYVREHRLVMERKLGRYLEPGEVVHHINEDKLDNRPENLGLMELGEHTSFHHTGKVGRGPDKRPRKRKQ</sequence>
<organism evidence="3 5">
    <name type="scientific">Halomonas elongata (strain ATCC 33173 / DSM 2581 / NBRC 15536 / NCIMB 2198 / 1H9)</name>
    <dbReference type="NCBI Taxonomy" id="768066"/>
    <lineage>
        <taxon>Bacteria</taxon>
        <taxon>Pseudomonadati</taxon>
        <taxon>Pseudomonadota</taxon>
        <taxon>Gammaproteobacteria</taxon>
        <taxon>Oceanospirillales</taxon>
        <taxon>Halomonadaceae</taxon>
        <taxon>Halomonas</taxon>
    </lineage>
</organism>
<dbReference type="Gene3D" id="3.90.75.20">
    <property type="match status" value="1"/>
</dbReference>
<keyword evidence="6" id="KW-1185">Reference proteome</keyword>
<evidence type="ECO:0000313" key="6">
    <source>
        <dbReference type="Proteomes" id="UP001322512"/>
    </source>
</evidence>
<dbReference type="Proteomes" id="UP000008707">
    <property type="component" value="Chromosome"/>
</dbReference>
<dbReference type="EC" id="3.1.-.-" evidence="4"/>
<dbReference type="EMBL" id="CP139472">
    <property type="protein sequence ID" value="WPU48678.1"/>
    <property type="molecule type" value="Genomic_DNA"/>
</dbReference>
<reference evidence="3" key="1">
    <citation type="journal article" date="2010" name="Environ. Microbiol.">
        <title>A blueprint of ectoine metabolism from the genome of the industrial producer Halomonas elongata DSM 2581(T).</title>
        <authorList>
            <person name="Schwibbert K."/>
            <person name="Marin-Sanguino A."/>
            <person name="Bagyan I."/>
            <person name="Heidrich G."/>
            <person name="Lentzen G."/>
            <person name="Seitz H."/>
            <person name="Rampp M."/>
            <person name="Schuster S.C."/>
            <person name="Klenk H.P."/>
            <person name="Pfeiffer F."/>
            <person name="Oesterhelt D."/>
            <person name="Kunte H.J."/>
        </authorList>
    </citation>
    <scope>NUCLEOTIDE SEQUENCE</scope>
    <source>
        <strain evidence="3">Type strain: DSM 2581</strain>
    </source>
</reference>
<dbReference type="GO" id="GO:0004519">
    <property type="term" value="F:endonuclease activity"/>
    <property type="evidence" value="ECO:0007669"/>
    <property type="project" value="UniProtKB-KW"/>
</dbReference>
<keyword evidence="4" id="KW-0255">Endonuclease</keyword>
<evidence type="ECO:0000313" key="5">
    <source>
        <dbReference type="Proteomes" id="UP000008707"/>
    </source>
</evidence>
<evidence type="ECO:0000313" key="3">
    <source>
        <dbReference type="EMBL" id="SJK83805.1"/>
    </source>
</evidence>
<reference evidence="5" key="3">
    <citation type="journal article" date="2011" name="Environ. Microbiol.">
        <title>A blueprint of ectoine metabolism from the genome of the industrial producer Halomonas elongata DSM 2581(T).</title>
        <authorList>
            <person name="Schwibbert K."/>
            <person name="Marin-Sanguino A."/>
            <person name="Bagyan I."/>
            <person name="Heidrich G."/>
            <person name="Lentzen G."/>
            <person name="Seitz H."/>
            <person name="Rampp M."/>
            <person name="Schuster S.C."/>
            <person name="Klenk H.P."/>
            <person name="Pfeiffer F."/>
            <person name="Oesterhelt D."/>
            <person name="Kunte H.J."/>
        </authorList>
    </citation>
    <scope>NUCLEOTIDE SEQUENCE [LARGE SCALE GENOMIC DNA]</scope>
    <source>
        <strain evidence="5">ATCC 33173 / DSM 2581 / NBRC 15536 / NCIMB 2198 / 1H9</strain>
    </source>
</reference>
<dbReference type="RefSeq" id="WP_049786209.1">
    <property type="nucleotide sequence ID" value="NC_014532.2"/>
</dbReference>
<feature type="domain" description="HNH nuclease" evidence="2">
    <location>
        <begin position="132"/>
        <end position="168"/>
    </location>
</feature>
<reference evidence="3" key="2">
    <citation type="submission" date="2010-05" db="EMBL/GenBank/DDBJ databases">
        <title>Revision and reannotation of the Halomonas elongata DSM 2581(T) genome.</title>
        <authorList>
            <person name="Pfeiffer F."/>
            <person name="Bagyan I."/>
            <person name="Alfaro-Espinoza G."/>
            <person name="Zamora-Lagos M.A."/>
            <person name="Habermann B."/>
            <person name="Oesterhelt D."/>
            <person name="Kunte H.J."/>
        </authorList>
    </citation>
    <scope>NUCLEOTIDE SEQUENCE</scope>
    <source>
        <strain evidence="3">Type strain: DSM 2581</strain>
    </source>
</reference>
<dbReference type="Proteomes" id="UP001322512">
    <property type="component" value="Chromosome"/>
</dbReference>
<dbReference type="GeneID" id="91009968"/>
<keyword evidence="4" id="KW-0540">Nuclease</keyword>
<gene>
    <name evidence="3" type="ORF">HELO_2643A</name>
    <name evidence="4" type="ORF">SR933_07245</name>
</gene>
<proteinExistence type="predicted"/>
<dbReference type="SUPFAM" id="SSF54060">
    <property type="entry name" value="His-Me finger endonucleases"/>
    <property type="match status" value="1"/>
</dbReference>
<dbReference type="InterPro" id="IPR044925">
    <property type="entry name" value="His-Me_finger_sf"/>
</dbReference>
<evidence type="ECO:0000259" key="2">
    <source>
        <dbReference type="Pfam" id="PF13392"/>
    </source>
</evidence>
<dbReference type="InterPro" id="IPR003615">
    <property type="entry name" value="HNH_nuc"/>
</dbReference>
<dbReference type="KEGG" id="hel:HELO_2643A"/>
<dbReference type="GO" id="GO:0016787">
    <property type="term" value="F:hydrolase activity"/>
    <property type="evidence" value="ECO:0007669"/>
    <property type="project" value="UniProtKB-KW"/>
</dbReference>